<evidence type="ECO:0000256" key="6">
    <source>
        <dbReference type="ARBA" id="ARBA00023136"/>
    </source>
</evidence>
<feature type="transmembrane region" description="Helical" evidence="7">
    <location>
        <begin position="28"/>
        <end position="45"/>
    </location>
</feature>
<keyword evidence="5 7" id="KW-1133">Transmembrane helix</keyword>
<comment type="caution">
    <text evidence="8">The sequence shown here is derived from an EMBL/GenBank/DDBJ whole genome shotgun (WGS) entry which is preliminary data.</text>
</comment>
<sequence>MIKNFLLNILLSLVWVALTGHLNYPNFFFGFFLGFGVLWVLARTGNSQEKQYFYKVPKLLLFFVFLLYDMLKANLEVTKEIITPKLNMKPAIIQYEHRLKSDFEITMLTNLIALTPGTMVLKISPDKKYLFIHSFYVKDKEKFKERMRNGLEKKLIEVIR</sequence>
<dbReference type="InterPro" id="IPR002758">
    <property type="entry name" value="Cation_antiport_E"/>
</dbReference>
<name>A0ABV2LUV0_9FLAO</name>
<keyword evidence="6 7" id="KW-0472">Membrane</keyword>
<evidence type="ECO:0000256" key="4">
    <source>
        <dbReference type="ARBA" id="ARBA00022692"/>
    </source>
</evidence>
<evidence type="ECO:0000256" key="3">
    <source>
        <dbReference type="ARBA" id="ARBA00022475"/>
    </source>
</evidence>
<evidence type="ECO:0000313" key="8">
    <source>
        <dbReference type="EMBL" id="MET3732344.1"/>
    </source>
</evidence>
<dbReference type="RefSeq" id="WP_354509478.1">
    <property type="nucleotide sequence ID" value="NZ_JBEPMO010000011.1"/>
</dbReference>
<keyword evidence="3" id="KW-1003">Cell membrane</keyword>
<proteinExistence type="inferred from homology"/>
<dbReference type="PANTHER" id="PTHR34584:SF1">
    <property type="entry name" value="NA(+)_H(+) ANTIPORTER SUBUNIT E1"/>
    <property type="match status" value="1"/>
</dbReference>
<dbReference type="PANTHER" id="PTHR34584">
    <property type="entry name" value="NA(+)/H(+) ANTIPORTER SUBUNIT E1"/>
    <property type="match status" value="1"/>
</dbReference>
<keyword evidence="9" id="KW-1185">Reference proteome</keyword>
<dbReference type="Proteomes" id="UP001549146">
    <property type="component" value="Unassembled WGS sequence"/>
</dbReference>
<evidence type="ECO:0000256" key="1">
    <source>
        <dbReference type="ARBA" id="ARBA00004651"/>
    </source>
</evidence>
<evidence type="ECO:0000256" key="7">
    <source>
        <dbReference type="SAM" id="Phobius"/>
    </source>
</evidence>
<organism evidence="8 9">
    <name type="scientific">Moheibacter stercoris</name>
    <dbReference type="NCBI Taxonomy" id="1628251"/>
    <lineage>
        <taxon>Bacteria</taxon>
        <taxon>Pseudomonadati</taxon>
        <taxon>Bacteroidota</taxon>
        <taxon>Flavobacteriia</taxon>
        <taxon>Flavobacteriales</taxon>
        <taxon>Weeksellaceae</taxon>
        <taxon>Moheibacter</taxon>
    </lineage>
</organism>
<dbReference type="PIRSF" id="PIRSF019239">
    <property type="entry name" value="MrpE"/>
    <property type="match status" value="1"/>
</dbReference>
<keyword evidence="4 7" id="KW-0812">Transmembrane</keyword>
<dbReference type="EMBL" id="JBEPMO010000011">
    <property type="protein sequence ID" value="MET3732344.1"/>
    <property type="molecule type" value="Genomic_DNA"/>
</dbReference>
<accession>A0ABV2LUV0</accession>
<reference evidence="8 9" key="1">
    <citation type="submission" date="2024-06" db="EMBL/GenBank/DDBJ databases">
        <title>Genomic Encyclopedia of Type Strains, Phase IV (KMG-IV): sequencing the most valuable type-strain genomes for metagenomic binning, comparative biology and taxonomic classification.</title>
        <authorList>
            <person name="Goeker M."/>
        </authorList>
    </citation>
    <scope>NUCLEOTIDE SEQUENCE [LARGE SCALE GENOMIC DNA]</scope>
    <source>
        <strain evidence="8 9">DSM 29388</strain>
    </source>
</reference>
<comment type="similarity">
    <text evidence="2">Belongs to the CPA3 antiporters (TC 2.A.63) subunit E family.</text>
</comment>
<evidence type="ECO:0000256" key="2">
    <source>
        <dbReference type="ARBA" id="ARBA00006228"/>
    </source>
</evidence>
<feature type="transmembrane region" description="Helical" evidence="7">
    <location>
        <begin position="5"/>
        <end position="22"/>
    </location>
</feature>
<comment type="subcellular location">
    <subcellularLocation>
        <location evidence="1">Cell membrane</location>
        <topology evidence="1">Multi-pass membrane protein</topology>
    </subcellularLocation>
</comment>
<dbReference type="Pfam" id="PF01899">
    <property type="entry name" value="MNHE"/>
    <property type="match status" value="1"/>
</dbReference>
<evidence type="ECO:0000256" key="5">
    <source>
        <dbReference type="ARBA" id="ARBA00022989"/>
    </source>
</evidence>
<gene>
    <name evidence="8" type="ORF">ABID46_001933</name>
</gene>
<evidence type="ECO:0000313" key="9">
    <source>
        <dbReference type="Proteomes" id="UP001549146"/>
    </source>
</evidence>
<protein>
    <submittedName>
        <fullName evidence="8">Multicomponent Na+:H+ antiporter subunit E</fullName>
    </submittedName>
</protein>